<dbReference type="GO" id="GO:0031419">
    <property type="term" value="F:cobalamin binding"/>
    <property type="evidence" value="ECO:0007669"/>
    <property type="project" value="InterPro"/>
</dbReference>
<dbReference type="InterPro" id="IPR006158">
    <property type="entry name" value="Cobalamin-bd"/>
</dbReference>
<evidence type="ECO:0000256" key="4">
    <source>
        <dbReference type="ARBA" id="ARBA00022691"/>
    </source>
</evidence>
<protein>
    <submittedName>
        <fullName evidence="10">Radical SAM protein</fullName>
    </submittedName>
</protein>
<dbReference type="InterPro" id="IPR007197">
    <property type="entry name" value="rSAM"/>
</dbReference>
<name>A0A9X3YI64_9GAMM</name>
<dbReference type="InterPro" id="IPR023404">
    <property type="entry name" value="rSAM_horseshoe"/>
</dbReference>
<evidence type="ECO:0000313" key="10">
    <source>
        <dbReference type="EMBL" id="MDC8012652.1"/>
    </source>
</evidence>
<evidence type="ECO:0000259" key="8">
    <source>
        <dbReference type="PROSITE" id="PS51332"/>
    </source>
</evidence>
<evidence type="ECO:0000256" key="2">
    <source>
        <dbReference type="ARBA" id="ARBA00022603"/>
    </source>
</evidence>
<keyword evidence="5" id="KW-0479">Metal-binding</keyword>
<keyword evidence="7" id="KW-0411">Iron-sulfur</keyword>
<evidence type="ECO:0000256" key="7">
    <source>
        <dbReference type="ARBA" id="ARBA00023014"/>
    </source>
</evidence>
<dbReference type="AlphaFoldDB" id="A0A9X3YI64"/>
<dbReference type="Gene3D" id="3.40.50.280">
    <property type="entry name" value="Cobalamin-binding domain"/>
    <property type="match status" value="1"/>
</dbReference>
<dbReference type="InterPro" id="IPR006638">
    <property type="entry name" value="Elp3/MiaA/NifB-like_rSAM"/>
</dbReference>
<comment type="caution">
    <text evidence="10">The sequence shown here is derived from an EMBL/GenBank/DDBJ whole genome shotgun (WGS) entry which is preliminary data.</text>
</comment>
<dbReference type="SMART" id="SM00729">
    <property type="entry name" value="Elp3"/>
    <property type="match status" value="1"/>
</dbReference>
<dbReference type="SUPFAM" id="SSF52242">
    <property type="entry name" value="Cobalamin (vitamin B12)-binding domain"/>
    <property type="match status" value="1"/>
</dbReference>
<evidence type="ECO:0000256" key="5">
    <source>
        <dbReference type="ARBA" id="ARBA00022723"/>
    </source>
</evidence>
<dbReference type="SFLD" id="SFLDG01123">
    <property type="entry name" value="methyltransferase_(Class_B)"/>
    <property type="match status" value="1"/>
</dbReference>
<dbReference type="CDD" id="cd01335">
    <property type="entry name" value="Radical_SAM"/>
    <property type="match status" value="1"/>
</dbReference>
<dbReference type="Gene3D" id="3.80.30.20">
    <property type="entry name" value="tm_1862 like domain"/>
    <property type="match status" value="1"/>
</dbReference>
<gene>
    <name evidence="10" type="ORF">OD750_008835</name>
</gene>
<accession>A0A9X3YI64</accession>
<dbReference type="SFLD" id="SFLDG01082">
    <property type="entry name" value="B12-binding_domain_containing"/>
    <property type="match status" value="1"/>
</dbReference>
<dbReference type="GO" id="GO:0051539">
    <property type="term" value="F:4 iron, 4 sulfur cluster binding"/>
    <property type="evidence" value="ECO:0007669"/>
    <property type="project" value="UniProtKB-KW"/>
</dbReference>
<evidence type="ECO:0000256" key="6">
    <source>
        <dbReference type="ARBA" id="ARBA00023004"/>
    </source>
</evidence>
<dbReference type="Proteomes" id="UP001139971">
    <property type="component" value="Unassembled WGS sequence"/>
</dbReference>
<dbReference type="EMBL" id="JAOVZO020000014">
    <property type="protein sequence ID" value="MDC8012652.1"/>
    <property type="molecule type" value="Genomic_DNA"/>
</dbReference>
<dbReference type="Pfam" id="PF04055">
    <property type="entry name" value="Radical_SAM"/>
    <property type="match status" value="1"/>
</dbReference>
<dbReference type="InterPro" id="IPR051198">
    <property type="entry name" value="BchE-like"/>
</dbReference>
<sequence>MKLVLVDNLVLPDAGDLAMLDVHPHLGLLALAAAAEGDGHRVRIYDPKRLVRTGELPYDETLYARAAETILRESPDAVGFTSLGCSFLFALNVAQRLKRAEPDLPVMLGGPHATMLDRHILERYAPFDVVVRHEADEILPAVLAALPNRAFEAIPGISWRGANGAFRATPGKPIVEDLDRLPLLPYEHYPIAELGLDLLRVEAGRGCPFMCTFCSTATFFQRSFRLKSAERLVRELERLRDAYGYSDFKLDHDMFTVSKRKVREFCEAVRGRGFRWRVSARVDCVNEALLEQMADAGCVGLYFGIETGSARMQKIAKKRLDLDLVAPTLAVTRRVGIATTTSFITGYPEETTDDQDDTLDMIGRCADEGNLAQLHILQPEPGTPMYDELGARIAYDGFSSPFNAYLLNGGDRDLVLGDPGTFQTYYHYPTLLPRARRTFAVQAMDVLRRVGPLVLRYALKRYDDRLSRLVGAWRDASATADAASLLAVVAREFGAHHHVASLFRYGLELHDAQAGGTNAIDARYDARCEYRLAVRVLPAMHDCERWLARIAQAAQGRDLLDDEIDAERVTYLVRAGAERAAAYRVDDGVAAIVGLFDEPRRCADVARALDADIAPAFFERLVALGILAPERAR</sequence>
<dbReference type="SFLD" id="SFLDS00029">
    <property type="entry name" value="Radical_SAM"/>
    <property type="match status" value="1"/>
</dbReference>
<reference evidence="10" key="1">
    <citation type="submission" date="2023-02" db="EMBL/GenBank/DDBJ databases">
        <title>Tahibacter soli sp. nov. isolated from soil.</title>
        <authorList>
            <person name="Baek J.H."/>
            <person name="Lee J.K."/>
            <person name="Choi D.G."/>
            <person name="Jeon C.O."/>
        </authorList>
    </citation>
    <scope>NUCLEOTIDE SEQUENCE</scope>
    <source>
        <strain evidence="10">BL</strain>
    </source>
</reference>
<dbReference type="RefSeq" id="WP_272841903.1">
    <property type="nucleotide sequence ID" value="NZ_JAOVZO020000014.1"/>
</dbReference>
<dbReference type="GO" id="GO:0003824">
    <property type="term" value="F:catalytic activity"/>
    <property type="evidence" value="ECO:0007669"/>
    <property type="project" value="InterPro"/>
</dbReference>
<keyword evidence="11" id="KW-1185">Reference proteome</keyword>
<keyword evidence="3" id="KW-0808">Transferase</keyword>
<dbReference type="PROSITE" id="PS51918">
    <property type="entry name" value="RADICAL_SAM"/>
    <property type="match status" value="1"/>
</dbReference>
<organism evidence="10 11">
    <name type="scientific">Tahibacter soli</name>
    <dbReference type="NCBI Taxonomy" id="2983605"/>
    <lineage>
        <taxon>Bacteria</taxon>
        <taxon>Pseudomonadati</taxon>
        <taxon>Pseudomonadota</taxon>
        <taxon>Gammaproteobacteria</taxon>
        <taxon>Lysobacterales</taxon>
        <taxon>Rhodanobacteraceae</taxon>
        <taxon>Tahibacter</taxon>
    </lineage>
</organism>
<dbReference type="InterPro" id="IPR036724">
    <property type="entry name" value="Cobalamin-bd_sf"/>
</dbReference>
<evidence type="ECO:0000313" key="11">
    <source>
        <dbReference type="Proteomes" id="UP001139971"/>
    </source>
</evidence>
<dbReference type="GO" id="GO:0005829">
    <property type="term" value="C:cytosol"/>
    <property type="evidence" value="ECO:0007669"/>
    <property type="project" value="TreeGrafter"/>
</dbReference>
<evidence type="ECO:0000259" key="9">
    <source>
        <dbReference type="PROSITE" id="PS51918"/>
    </source>
</evidence>
<keyword evidence="4" id="KW-0949">S-adenosyl-L-methionine</keyword>
<comment type="cofactor">
    <cofactor evidence="1">
        <name>[4Fe-4S] cluster</name>
        <dbReference type="ChEBI" id="CHEBI:49883"/>
    </cofactor>
</comment>
<dbReference type="InterPro" id="IPR034466">
    <property type="entry name" value="Methyltransferase_Class_B"/>
</dbReference>
<dbReference type="PANTHER" id="PTHR43409">
    <property type="entry name" value="ANAEROBIC MAGNESIUM-PROTOPORPHYRIN IX MONOMETHYL ESTER CYCLASE-RELATED"/>
    <property type="match status" value="1"/>
</dbReference>
<dbReference type="Pfam" id="PF02310">
    <property type="entry name" value="B12-binding"/>
    <property type="match status" value="1"/>
</dbReference>
<evidence type="ECO:0000256" key="3">
    <source>
        <dbReference type="ARBA" id="ARBA00022679"/>
    </source>
</evidence>
<feature type="domain" description="B12-binding" evidence="8">
    <location>
        <begin position="10"/>
        <end position="153"/>
    </location>
</feature>
<keyword evidence="2" id="KW-0489">Methyltransferase</keyword>
<dbReference type="SUPFAM" id="SSF102114">
    <property type="entry name" value="Radical SAM enzymes"/>
    <property type="match status" value="1"/>
</dbReference>
<evidence type="ECO:0000256" key="1">
    <source>
        <dbReference type="ARBA" id="ARBA00001966"/>
    </source>
</evidence>
<dbReference type="InterPro" id="IPR058240">
    <property type="entry name" value="rSAM_sf"/>
</dbReference>
<proteinExistence type="predicted"/>
<keyword evidence="6" id="KW-0408">Iron</keyword>
<dbReference type="PROSITE" id="PS51332">
    <property type="entry name" value="B12_BINDING"/>
    <property type="match status" value="1"/>
</dbReference>
<dbReference type="PANTHER" id="PTHR43409:SF7">
    <property type="entry name" value="BLL1977 PROTEIN"/>
    <property type="match status" value="1"/>
</dbReference>
<dbReference type="GO" id="GO:0046872">
    <property type="term" value="F:metal ion binding"/>
    <property type="evidence" value="ECO:0007669"/>
    <property type="project" value="UniProtKB-KW"/>
</dbReference>
<feature type="domain" description="Radical SAM core" evidence="9">
    <location>
        <begin position="193"/>
        <end position="411"/>
    </location>
</feature>